<organism evidence="5 6">
    <name type="scientific">Sphingobacterium corticibacterium</name>
    <dbReference type="NCBI Taxonomy" id="2484746"/>
    <lineage>
        <taxon>Bacteria</taxon>
        <taxon>Pseudomonadati</taxon>
        <taxon>Bacteroidota</taxon>
        <taxon>Sphingobacteriia</taxon>
        <taxon>Sphingobacteriales</taxon>
        <taxon>Sphingobacteriaceae</taxon>
        <taxon>Sphingobacterium</taxon>
    </lineage>
</organism>
<comment type="caution">
    <text evidence="5">The sequence shown here is derived from an EMBL/GenBank/DDBJ whole genome shotgun (WGS) entry which is preliminary data.</text>
</comment>
<gene>
    <name evidence="5" type="ORF">EWE74_05620</name>
</gene>
<evidence type="ECO:0000259" key="4">
    <source>
        <dbReference type="PROSITE" id="PS01124"/>
    </source>
</evidence>
<dbReference type="PANTHER" id="PTHR43280">
    <property type="entry name" value="ARAC-FAMILY TRANSCRIPTIONAL REGULATOR"/>
    <property type="match status" value="1"/>
</dbReference>
<keyword evidence="1" id="KW-0805">Transcription regulation</keyword>
<dbReference type="EMBL" id="SGIT01000001">
    <property type="protein sequence ID" value="RZF62279.1"/>
    <property type="molecule type" value="Genomic_DNA"/>
</dbReference>
<protein>
    <submittedName>
        <fullName evidence="5">AraC family transcriptional regulator</fullName>
    </submittedName>
</protein>
<keyword evidence="6" id="KW-1185">Reference proteome</keyword>
<evidence type="ECO:0000256" key="3">
    <source>
        <dbReference type="ARBA" id="ARBA00023163"/>
    </source>
</evidence>
<dbReference type="PANTHER" id="PTHR43280:SF2">
    <property type="entry name" value="HTH-TYPE TRANSCRIPTIONAL REGULATOR EXSA"/>
    <property type="match status" value="1"/>
</dbReference>
<accession>A0A4Q6XZ79</accession>
<evidence type="ECO:0000256" key="2">
    <source>
        <dbReference type="ARBA" id="ARBA00023125"/>
    </source>
</evidence>
<dbReference type="Pfam" id="PF12833">
    <property type="entry name" value="HTH_18"/>
    <property type="match status" value="1"/>
</dbReference>
<name>A0A4Q6XZ79_9SPHI</name>
<dbReference type="SMART" id="SM00342">
    <property type="entry name" value="HTH_ARAC"/>
    <property type="match status" value="1"/>
</dbReference>
<dbReference type="Gene3D" id="1.10.10.60">
    <property type="entry name" value="Homeodomain-like"/>
    <property type="match status" value="1"/>
</dbReference>
<dbReference type="AlphaFoldDB" id="A0A4Q6XZ79"/>
<dbReference type="GO" id="GO:0043565">
    <property type="term" value="F:sequence-specific DNA binding"/>
    <property type="evidence" value="ECO:0007669"/>
    <property type="project" value="InterPro"/>
</dbReference>
<reference evidence="5 6" key="1">
    <citation type="submission" date="2019-02" db="EMBL/GenBank/DDBJ databases">
        <authorList>
            <person name="Li Y."/>
        </authorList>
    </citation>
    <scope>NUCLEOTIDE SEQUENCE [LARGE SCALE GENOMIC DNA]</scope>
    <source>
        <strain evidence="5 6">30C10-4-7</strain>
    </source>
</reference>
<proteinExistence type="predicted"/>
<evidence type="ECO:0000256" key="1">
    <source>
        <dbReference type="ARBA" id="ARBA00023015"/>
    </source>
</evidence>
<dbReference type="PROSITE" id="PS01124">
    <property type="entry name" value="HTH_ARAC_FAMILY_2"/>
    <property type="match status" value="1"/>
</dbReference>
<dbReference type="RefSeq" id="WP_130140508.1">
    <property type="nucleotide sequence ID" value="NZ_SGIT01000001.1"/>
</dbReference>
<keyword evidence="2" id="KW-0238">DNA-binding</keyword>
<dbReference type="InterPro" id="IPR009057">
    <property type="entry name" value="Homeodomain-like_sf"/>
</dbReference>
<sequence>MAEKLNLLYEEAKVYVRAHYDEKDLNHLGIAKALGCSSRQLSRAFEGKPETLHAWVIKIRLLVGHNLLANEPALSIREVARRLHFYDDKHFRRAYKKHFGRLPRQS</sequence>
<dbReference type="SUPFAM" id="SSF46689">
    <property type="entry name" value="Homeodomain-like"/>
    <property type="match status" value="1"/>
</dbReference>
<evidence type="ECO:0000313" key="6">
    <source>
        <dbReference type="Proteomes" id="UP000292855"/>
    </source>
</evidence>
<keyword evidence="3" id="KW-0804">Transcription</keyword>
<dbReference type="InterPro" id="IPR018060">
    <property type="entry name" value="HTH_AraC"/>
</dbReference>
<feature type="domain" description="HTH araC/xylS-type" evidence="4">
    <location>
        <begin position="10"/>
        <end position="106"/>
    </location>
</feature>
<evidence type="ECO:0000313" key="5">
    <source>
        <dbReference type="EMBL" id="RZF62279.1"/>
    </source>
</evidence>
<dbReference type="OrthoDB" id="2666928at2"/>
<dbReference type="GO" id="GO:0003700">
    <property type="term" value="F:DNA-binding transcription factor activity"/>
    <property type="evidence" value="ECO:0007669"/>
    <property type="project" value="InterPro"/>
</dbReference>
<dbReference type="Proteomes" id="UP000292855">
    <property type="component" value="Unassembled WGS sequence"/>
</dbReference>